<dbReference type="Pfam" id="PF08713">
    <property type="entry name" value="DNA_alkylation"/>
    <property type="match status" value="1"/>
</dbReference>
<name>A0ABY7H6U8_9BACT</name>
<organism evidence="2 3">
    <name type="scientific">Nannocystis punicea</name>
    <dbReference type="NCBI Taxonomy" id="2995304"/>
    <lineage>
        <taxon>Bacteria</taxon>
        <taxon>Pseudomonadati</taxon>
        <taxon>Myxococcota</taxon>
        <taxon>Polyangia</taxon>
        <taxon>Nannocystales</taxon>
        <taxon>Nannocystaceae</taxon>
        <taxon>Nannocystis</taxon>
    </lineage>
</organism>
<dbReference type="RefSeq" id="WP_269037327.1">
    <property type="nucleotide sequence ID" value="NZ_CP114040.1"/>
</dbReference>
<feature type="compositionally biased region" description="Low complexity" evidence="1">
    <location>
        <begin position="229"/>
        <end position="265"/>
    </location>
</feature>
<keyword evidence="3" id="KW-1185">Reference proteome</keyword>
<dbReference type="Gene3D" id="1.25.10.90">
    <property type="match status" value="1"/>
</dbReference>
<evidence type="ECO:0000256" key="1">
    <source>
        <dbReference type="SAM" id="MobiDB-lite"/>
    </source>
</evidence>
<accession>A0ABY7H6U8</accession>
<dbReference type="InterPro" id="IPR016024">
    <property type="entry name" value="ARM-type_fold"/>
</dbReference>
<reference evidence="2" key="1">
    <citation type="submission" date="2022-11" db="EMBL/GenBank/DDBJ databases">
        <title>Minimal conservation of predation-associated metabolite biosynthetic gene clusters underscores biosynthetic potential of Myxococcota including descriptions for ten novel species: Archangium lansinium sp. nov., Myxococcus landrumus sp. nov., Nannocystis bai.</title>
        <authorList>
            <person name="Ahearne A."/>
            <person name="Stevens C."/>
            <person name="Dowd S."/>
        </authorList>
    </citation>
    <scope>NUCLEOTIDE SEQUENCE</scope>
    <source>
        <strain evidence="2">Fl3</strain>
    </source>
</reference>
<proteinExistence type="predicted"/>
<evidence type="ECO:0000313" key="2">
    <source>
        <dbReference type="EMBL" id="WAS94995.1"/>
    </source>
</evidence>
<dbReference type="CDD" id="cd06561">
    <property type="entry name" value="AlkD_like"/>
    <property type="match status" value="1"/>
</dbReference>
<dbReference type="Proteomes" id="UP001164459">
    <property type="component" value="Chromosome"/>
</dbReference>
<dbReference type="PANTHER" id="PTHR41291">
    <property type="entry name" value="DNA ALKYLATION REPAIR PROTEIN"/>
    <property type="match status" value="1"/>
</dbReference>
<gene>
    <name evidence="2" type="ORF">O0S08_02435</name>
</gene>
<dbReference type="InterPro" id="IPR014825">
    <property type="entry name" value="DNA_alkylation"/>
</dbReference>
<dbReference type="PANTHER" id="PTHR41291:SF1">
    <property type="entry name" value="DNA ALKYLATION REPAIR PROTEIN"/>
    <property type="match status" value="1"/>
</dbReference>
<feature type="region of interest" description="Disordered" evidence="1">
    <location>
        <begin position="220"/>
        <end position="265"/>
    </location>
</feature>
<evidence type="ECO:0000313" key="3">
    <source>
        <dbReference type="Proteomes" id="UP001164459"/>
    </source>
</evidence>
<dbReference type="SUPFAM" id="SSF48371">
    <property type="entry name" value="ARM repeat"/>
    <property type="match status" value="1"/>
</dbReference>
<sequence length="265" mass="28682">MTAAQDVLHELEALGSEQTRKTYRRHGVTEPMFGVKFGDLEKLRKRLGRDQALARALWQSKNHDARVLAAMIADPAAFDLDVLRSWQAEAACNMQSDTLIGQLGARLPAAHTAVGPWLDAAGESQRRAGWVLVAHLTQDSPDLEDSFFADLLPRIEREIHGAPNRTREAMNRALIAIGVRSDALARLATASAKKIGPVEVDHGDTDCKTPDAVSYIAKAREHRAKQEAKQPAAKKSAAKAATAKTAAKTTKPAAKQSSAAKSRAR</sequence>
<dbReference type="EMBL" id="CP114040">
    <property type="protein sequence ID" value="WAS94995.1"/>
    <property type="molecule type" value="Genomic_DNA"/>
</dbReference>
<protein>
    <submittedName>
        <fullName evidence="2">DNA alkylation repair protein</fullName>
    </submittedName>
</protein>